<dbReference type="PANTHER" id="PTHR15995">
    <property type="entry name" value="PROTEIN ZWILCH HOMOLOG"/>
    <property type="match status" value="1"/>
</dbReference>
<keyword evidence="11" id="KW-1185">Reference proteome</keyword>
<comment type="similarity">
    <text evidence="2 9">Belongs to the ZWILCH family.</text>
</comment>
<dbReference type="EMBL" id="JABFTP020000021">
    <property type="protein sequence ID" value="KAL3269114.1"/>
    <property type="molecule type" value="Genomic_DNA"/>
</dbReference>
<organism evidence="10 11">
    <name type="scientific">Cryptolaemus montrouzieri</name>
    <dbReference type="NCBI Taxonomy" id="559131"/>
    <lineage>
        <taxon>Eukaryota</taxon>
        <taxon>Metazoa</taxon>
        <taxon>Ecdysozoa</taxon>
        <taxon>Arthropoda</taxon>
        <taxon>Hexapoda</taxon>
        <taxon>Insecta</taxon>
        <taxon>Pterygota</taxon>
        <taxon>Neoptera</taxon>
        <taxon>Endopterygota</taxon>
        <taxon>Coleoptera</taxon>
        <taxon>Polyphaga</taxon>
        <taxon>Cucujiformia</taxon>
        <taxon>Coccinelloidea</taxon>
        <taxon>Coccinellidae</taxon>
        <taxon>Scymninae</taxon>
        <taxon>Scymnini</taxon>
        <taxon>Cryptolaemus</taxon>
    </lineage>
</organism>
<comment type="caution">
    <text evidence="10">The sequence shown here is derived from an EMBL/GenBank/DDBJ whole genome shotgun (WGS) entry which is preliminary data.</text>
</comment>
<dbReference type="Gene3D" id="1.20.58.730">
    <property type="match status" value="1"/>
</dbReference>
<comment type="function">
    <text evidence="9">Essential component of the mitotic checkpoint, which prevents cells from prematurely exiting mitosis. Required for the assembly of the dynein-dynactin and MAD1-MAD2 complexes onto kinetochores. Its function related to the spindle assembly machinery is proposed to depend on its association in the mitotic RZZ complex.</text>
</comment>
<reference evidence="10 11" key="1">
    <citation type="journal article" date="2021" name="BMC Biol.">
        <title>Horizontally acquired antibacterial genes associated with adaptive radiation of ladybird beetles.</title>
        <authorList>
            <person name="Li H.S."/>
            <person name="Tang X.F."/>
            <person name="Huang Y.H."/>
            <person name="Xu Z.Y."/>
            <person name="Chen M.L."/>
            <person name="Du X.Y."/>
            <person name="Qiu B.Y."/>
            <person name="Chen P.T."/>
            <person name="Zhang W."/>
            <person name="Slipinski A."/>
            <person name="Escalona H.E."/>
            <person name="Waterhouse R.M."/>
            <person name="Zwick A."/>
            <person name="Pang H."/>
        </authorList>
    </citation>
    <scope>NUCLEOTIDE SEQUENCE [LARGE SCALE GENOMIC DNA]</scope>
    <source>
        <strain evidence="10">SYSU2018</strain>
    </source>
</reference>
<proteinExistence type="inferred from homology"/>
<keyword evidence="5 9" id="KW-0498">Mitosis</keyword>
<evidence type="ECO:0000313" key="11">
    <source>
        <dbReference type="Proteomes" id="UP001516400"/>
    </source>
</evidence>
<keyword evidence="4 9" id="KW-0132">Cell division</keyword>
<evidence type="ECO:0000256" key="5">
    <source>
        <dbReference type="ARBA" id="ARBA00022776"/>
    </source>
</evidence>
<gene>
    <name evidence="10" type="ORF">HHI36_008196</name>
</gene>
<comment type="subunit">
    <text evidence="9">Component of the RZZ complex.</text>
</comment>
<evidence type="ECO:0000313" key="10">
    <source>
        <dbReference type="EMBL" id="KAL3269114.1"/>
    </source>
</evidence>
<evidence type="ECO:0000256" key="7">
    <source>
        <dbReference type="ARBA" id="ARBA00023306"/>
    </source>
</evidence>
<comment type="subcellular location">
    <subcellularLocation>
        <location evidence="1 9">Chromosome</location>
        <location evidence="1 9">Centromere</location>
        <location evidence="1 9">Kinetochore</location>
    </subcellularLocation>
</comment>
<dbReference type="GO" id="GO:0007094">
    <property type="term" value="P:mitotic spindle assembly checkpoint signaling"/>
    <property type="evidence" value="ECO:0007669"/>
    <property type="project" value="UniProtKB-UniRule"/>
</dbReference>
<dbReference type="GO" id="GO:0051301">
    <property type="term" value="P:cell division"/>
    <property type="evidence" value="ECO:0007669"/>
    <property type="project" value="UniProtKB-UniRule"/>
</dbReference>
<dbReference type="Pfam" id="PF09817">
    <property type="entry name" value="Zwilch"/>
    <property type="match status" value="1"/>
</dbReference>
<sequence>MNTIISKQVLPTYIKAFLRQDMECVLVYKKKSSEKFQEEWSFSSELKQFPNINDVTADSALDLTGNPLHVDLDESLKFTAANISLADCSPNWTIAEAQHFPLLLNEARNVLNTKFNSTSLSEPVFCITDGSDAQNTILIGKHHSKDFIITYLGQIMDLQPLKNDELWLEQLRKEHDMFTVIKPDSVQYNFHRIYNIYGSIVQDTPALEYSKCNGCVLLETSWNTYTNQEPNISETTMKIILKVISGHKDSIIHSLWNQLGDLQKYLGIIANQEAANDGNTVMANNSIPDINNEIYKLCYNRINKKWALKSKGLEFTRLREENIIDKLWSLLNRCQNLKDLRHSLSNFLRLSKIENFDENDVLLADLVQYCSVNKEYISNLTYSESLKILVNFGFEKLKQDYLTIINFYDPIFQDALVKNWSEFEWSTQDQQSSGQMRGIAWICKVSDSTYNEQKMEFLKKLHNAAEVLAFLNHNFKANIKFSSENLKLMCNSILKRCVFNKSENLVESELRVKLIDIVCELSPRNNEIYKDKLPVTSIFEFISKIHTSKIRTIFHVSENPIFPKSIYDYEISEKHRDIFLNFLL</sequence>
<dbReference type="GO" id="GO:0034501">
    <property type="term" value="P:protein localization to kinetochore"/>
    <property type="evidence" value="ECO:0007669"/>
    <property type="project" value="UniProtKB-UniRule"/>
</dbReference>
<protein>
    <recommendedName>
        <fullName evidence="9">Protein zwilch</fullName>
    </recommendedName>
</protein>
<dbReference type="PANTHER" id="PTHR15995:SF1">
    <property type="entry name" value="PROTEIN ZWILCH HOMOLOG"/>
    <property type="match status" value="1"/>
</dbReference>
<name>A0ABD2MRT7_9CUCU</name>
<evidence type="ECO:0000256" key="8">
    <source>
        <dbReference type="ARBA" id="ARBA00023328"/>
    </source>
</evidence>
<dbReference type="Proteomes" id="UP001516400">
    <property type="component" value="Unassembled WGS sequence"/>
</dbReference>
<dbReference type="GO" id="GO:1990423">
    <property type="term" value="C:RZZ complex"/>
    <property type="evidence" value="ECO:0007669"/>
    <property type="project" value="UniProtKB-UniRule"/>
</dbReference>
<keyword evidence="6 9" id="KW-0995">Kinetochore</keyword>
<evidence type="ECO:0000256" key="9">
    <source>
        <dbReference type="RuleBase" id="RU369076"/>
    </source>
</evidence>
<evidence type="ECO:0000256" key="4">
    <source>
        <dbReference type="ARBA" id="ARBA00022618"/>
    </source>
</evidence>
<evidence type="ECO:0000256" key="2">
    <source>
        <dbReference type="ARBA" id="ARBA00009062"/>
    </source>
</evidence>
<evidence type="ECO:0000256" key="1">
    <source>
        <dbReference type="ARBA" id="ARBA00004629"/>
    </source>
</evidence>
<dbReference type="AlphaFoldDB" id="A0ABD2MRT7"/>
<dbReference type="InterPro" id="IPR018630">
    <property type="entry name" value="Zwilch"/>
</dbReference>
<keyword evidence="3 9" id="KW-0158">Chromosome</keyword>
<keyword evidence="8 9" id="KW-0137">Centromere</keyword>
<accession>A0ABD2MRT7</accession>
<evidence type="ECO:0000256" key="3">
    <source>
        <dbReference type="ARBA" id="ARBA00022454"/>
    </source>
</evidence>
<evidence type="ECO:0000256" key="6">
    <source>
        <dbReference type="ARBA" id="ARBA00022838"/>
    </source>
</evidence>
<keyword evidence="7 9" id="KW-0131">Cell cycle</keyword>